<dbReference type="Pfam" id="PF00378">
    <property type="entry name" value="ECH_1"/>
    <property type="match status" value="1"/>
</dbReference>
<name>A0A1E7LVI0_9ACTN</name>
<evidence type="ECO:0000313" key="4">
    <source>
        <dbReference type="Proteomes" id="UP000175971"/>
    </source>
</evidence>
<comment type="caution">
    <text evidence="3">The sequence shown here is derived from an EMBL/GenBank/DDBJ whole genome shotgun (WGS) entry which is preliminary data.</text>
</comment>
<gene>
    <name evidence="3" type="ORF">AN221_13740</name>
</gene>
<dbReference type="OrthoDB" id="9777711at2"/>
<evidence type="ECO:0000313" key="3">
    <source>
        <dbReference type="EMBL" id="OEV20128.1"/>
    </source>
</evidence>
<dbReference type="CDD" id="cd06558">
    <property type="entry name" value="crotonase-like"/>
    <property type="match status" value="1"/>
</dbReference>
<dbReference type="PANTHER" id="PTHR43459">
    <property type="entry name" value="ENOYL-COA HYDRATASE"/>
    <property type="match status" value="1"/>
</dbReference>
<dbReference type="AlphaFoldDB" id="A0A1E7LVI0"/>
<dbReference type="Gene3D" id="3.90.226.10">
    <property type="entry name" value="2-enoyl-CoA Hydratase, Chain A, domain 1"/>
    <property type="match status" value="1"/>
</dbReference>
<dbReference type="Gene3D" id="1.10.12.10">
    <property type="entry name" value="Lyase 2-enoyl-coa Hydratase, Chain A, domain 2"/>
    <property type="match status" value="1"/>
</dbReference>
<dbReference type="SUPFAM" id="SSF52096">
    <property type="entry name" value="ClpP/crotonase"/>
    <property type="match status" value="1"/>
</dbReference>
<dbReference type="InterPro" id="IPR001753">
    <property type="entry name" value="Enoyl-CoA_hydra/iso"/>
</dbReference>
<dbReference type="Proteomes" id="UP000175971">
    <property type="component" value="Unassembled WGS sequence"/>
</dbReference>
<reference evidence="3 4" key="1">
    <citation type="journal article" date="2016" name="Front. Microbiol.">
        <title>Comparative Genomics Analysis of Streptomyces Species Reveals Their Adaptation to the Marine Environment and Their Diversity at the Genomic Level.</title>
        <authorList>
            <person name="Tian X."/>
            <person name="Zhang Z."/>
            <person name="Yang T."/>
            <person name="Chen M."/>
            <person name="Li J."/>
            <person name="Chen F."/>
            <person name="Yang J."/>
            <person name="Li W."/>
            <person name="Zhang B."/>
            <person name="Zhang Z."/>
            <person name="Wu J."/>
            <person name="Zhang C."/>
            <person name="Long L."/>
            <person name="Xiao J."/>
        </authorList>
    </citation>
    <scope>NUCLEOTIDE SEQUENCE [LARGE SCALE GENOMIC DNA]</scope>
    <source>
        <strain evidence="3 4">SCSIO M10372</strain>
    </source>
</reference>
<evidence type="ECO:0000256" key="2">
    <source>
        <dbReference type="SAM" id="MobiDB-lite"/>
    </source>
</evidence>
<dbReference type="RefSeq" id="WP_070201239.1">
    <property type="nucleotide sequence ID" value="NZ_LJGZ01000029.1"/>
</dbReference>
<dbReference type="InterPro" id="IPR029045">
    <property type="entry name" value="ClpP/crotonase-like_dom_sf"/>
</dbReference>
<accession>A0A1E7LVI0</accession>
<evidence type="ECO:0000256" key="1">
    <source>
        <dbReference type="ARBA" id="ARBA00005254"/>
    </source>
</evidence>
<feature type="compositionally biased region" description="Basic and acidic residues" evidence="2">
    <location>
        <begin position="1"/>
        <end position="16"/>
    </location>
</feature>
<dbReference type="PATRIC" id="fig|518642.7.peg.5537"/>
<dbReference type="InterPro" id="IPR014748">
    <property type="entry name" value="Enoyl-CoA_hydra_C"/>
</dbReference>
<organism evidence="3 4">
    <name type="scientific">Streptomyces nanshensis</name>
    <dbReference type="NCBI Taxonomy" id="518642"/>
    <lineage>
        <taxon>Bacteria</taxon>
        <taxon>Bacillati</taxon>
        <taxon>Actinomycetota</taxon>
        <taxon>Actinomycetes</taxon>
        <taxon>Kitasatosporales</taxon>
        <taxon>Streptomycetaceae</taxon>
        <taxon>Streptomyces</taxon>
    </lineage>
</organism>
<dbReference type="EMBL" id="LJGZ01000029">
    <property type="protein sequence ID" value="OEV20128.1"/>
    <property type="molecule type" value="Genomic_DNA"/>
</dbReference>
<protein>
    <submittedName>
        <fullName evidence="3">Enoyl-CoA hydratase</fullName>
    </submittedName>
</protein>
<proteinExistence type="inferred from homology"/>
<feature type="region of interest" description="Disordered" evidence="2">
    <location>
        <begin position="1"/>
        <end position="21"/>
    </location>
</feature>
<sequence>MSNQEADRAVPERGPGREWAGAATESFAEFADRVDGKEDVPLRASLDGGVATLTLDRPRRRNSLDLTLSRHLLLGLMSAGDDPGVRTVVITGSGGAFCAGDDVESVRRWRLGDRVDTPFDPVTSDAHYLRVCEAILHLPKPVIAGLTGAAAGAGAEIACAADFRLASTRASIGSCLAGVGHVGNVVLMSRLTGPARATEIYLTGRMVSGDEAVRLGLFDRLCEPEEFDRELAELTGRFAALPTASVGLFKELRERSWGQPAEYGLRLQDAYHLKTHATVADAREGMAAFAEKRKPRFTGG</sequence>
<keyword evidence="4" id="KW-1185">Reference proteome</keyword>
<comment type="similarity">
    <text evidence="1">Belongs to the enoyl-CoA hydratase/isomerase family.</text>
</comment>
<dbReference type="PANTHER" id="PTHR43459:SF1">
    <property type="entry name" value="EG:BACN32G11.4 PROTEIN"/>
    <property type="match status" value="1"/>
</dbReference>
<dbReference type="GO" id="GO:0003824">
    <property type="term" value="F:catalytic activity"/>
    <property type="evidence" value="ECO:0007669"/>
    <property type="project" value="UniProtKB-ARBA"/>
</dbReference>